<gene>
    <name evidence="8" type="ORF">D0Z08_27965</name>
</gene>
<dbReference type="SUPFAM" id="SSF53720">
    <property type="entry name" value="ALDH-like"/>
    <property type="match status" value="1"/>
</dbReference>
<dbReference type="FunFam" id="3.40.309.10:FF:000012">
    <property type="entry name" value="Betaine aldehyde dehydrogenase"/>
    <property type="match status" value="1"/>
</dbReference>
<dbReference type="AlphaFoldDB" id="A0A417XTZ0"/>
<proteinExistence type="inferred from homology"/>
<dbReference type="EC" id="1.2.1.3" evidence="3"/>
<feature type="active site" evidence="5">
    <location>
        <position position="252"/>
    </location>
</feature>
<dbReference type="InterPro" id="IPR016162">
    <property type="entry name" value="Ald_DH_N"/>
</dbReference>
<dbReference type="PROSITE" id="PS00070">
    <property type="entry name" value="ALDEHYDE_DEHYDR_CYS"/>
    <property type="match status" value="1"/>
</dbReference>
<dbReference type="Gene3D" id="3.40.309.10">
    <property type="entry name" value="Aldehyde Dehydrogenase, Chain A, domain 2"/>
    <property type="match status" value="1"/>
</dbReference>
<dbReference type="Gene3D" id="3.40.605.10">
    <property type="entry name" value="Aldehyde Dehydrogenase, Chain A, domain 1"/>
    <property type="match status" value="1"/>
</dbReference>
<sequence length="490" mass="52009">MVWTGKFDRLFIGGRWVEPSSSGRIDVVSPSTEEAFAEVVSGGRADVDQAVDAARTAMEGPWARTSVEERIALLRRFSAGYEARREVMANLITHEMGCPIGLSRMLQATNPQRIIDTYADLAGTYPFSELRQTSTGNALVRREPVGVVAAVVPWNAPQVLTMLKLAPALVAGCTMVLKPSPETPLDAYLMAEILEEAGLPEGVLNIVPADRDVSEYLVSHAGVDKVTFTGSTAAGQMIASRCGQDLRRVTLELGGKSASIILDDADMDLAVGAVEGASLRNAGQACSAKTRLVVSTRRKSELLERLVAVVGGLTVGDPFDEGTDIGPLVTSRQRDIVEGYIASGVAQGATLVVGGGRPALDRGWFVQPTVFADVHPDMRIAQEEIFGPVLSVLTYEDEDEAVAIANNSVYGLSGSIFTSDEEHGLDLAKRIRTGTVELNGAAAGYEAPMGGFKNSGIGREFATEGLDGYVEYKSIGISESLAGSLPKMRG</sequence>
<evidence type="ECO:0000256" key="1">
    <source>
        <dbReference type="ARBA" id="ARBA00009986"/>
    </source>
</evidence>
<dbReference type="InterPro" id="IPR029510">
    <property type="entry name" value="Ald_DH_CS_GLU"/>
</dbReference>
<dbReference type="GO" id="GO:0004029">
    <property type="term" value="F:aldehyde dehydrogenase (NAD+) activity"/>
    <property type="evidence" value="ECO:0007669"/>
    <property type="project" value="UniProtKB-EC"/>
</dbReference>
<dbReference type="FunFam" id="3.40.605.10:FF:000007">
    <property type="entry name" value="NAD/NADP-dependent betaine aldehyde dehydrogenase"/>
    <property type="match status" value="1"/>
</dbReference>
<feature type="domain" description="Aldehyde dehydrogenase" evidence="7">
    <location>
        <begin position="16"/>
        <end position="475"/>
    </location>
</feature>
<dbReference type="PANTHER" id="PTHR42804">
    <property type="entry name" value="ALDEHYDE DEHYDROGENASE"/>
    <property type="match status" value="1"/>
</dbReference>
<dbReference type="PROSITE" id="PS00687">
    <property type="entry name" value="ALDEHYDE_DEHYDR_GLU"/>
    <property type="match status" value="1"/>
</dbReference>
<evidence type="ECO:0000256" key="3">
    <source>
        <dbReference type="ARBA" id="ARBA00024226"/>
    </source>
</evidence>
<evidence type="ECO:0000256" key="5">
    <source>
        <dbReference type="PROSITE-ProRule" id="PRU10007"/>
    </source>
</evidence>
<evidence type="ECO:0000256" key="2">
    <source>
        <dbReference type="ARBA" id="ARBA00023002"/>
    </source>
</evidence>
<reference evidence="8 9" key="1">
    <citation type="submission" date="2018-09" db="EMBL/GenBank/DDBJ databases">
        <title>Genome sequencing of Nocardioides immobilis CCTCC AB 2017083 for comparison to Nocardioides silvaticus.</title>
        <authorList>
            <person name="Li C."/>
            <person name="Wang G."/>
        </authorList>
    </citation>
    <scope>NUCLEOTIDE SEQUENCE [LARGE SCALE GENOMIC DNA]</scope>
    <source>
        <strain evidence="8 9">CCTCC AB 2017083</strain>
    </source>
</reference>
<dbReference type="EMBL" id="QXGH01000040">
    <property type="protein sequence ID" value="RHW23780.1"/>
    <property type="molecule type" value="Genomic_DNA"/>
</dbReference>
<dbReference type="RefSeq" id="WP_118928577.1">
    <property type="nucleotide sequence ID" value="NZ_QXGH01000040.1"/>
</dbReference>
<comment type="similarity">
    <text evidence="1 6">Belongs to the aldehyde dehydrogenase family.</text>
</comment>
<accession>A0A417XTZ0</accession>
<comment type="catalytic activity">
    <reaction evidence="4">
        <text>an aldehyde + NAD(+) + H2O = a carboxylate + NADH + 2 H(+)</text>
        <dbReference type="Rhea" id="RHEA:16185"/>
        <dbReference type="ChEBI" id="CHEBI:15377"/>
        <dbReference type="ChEBI" id="CHEBI:15378"/>
        <dbReference type="ChEBI" id="CHEBI:17478"/>
        <dbReference type="ChEBI" id="CHEBI:29067"/>
        <dbReference type="ChEBI" id="CHEBI:57540"/>
        <dbReference type="ChEBI" id="CHEBI:57945"/>
        <dbReference type="EC" id="1.2.1.3"/>
    </reaction>
</comment>
<protein>
    <recommendedName>
        <fullName evidence="3">aldehyde dehydrogenase (NAD(+))</fullName>
        <ecNumber evidence="3">1.2.1.3</ecNumber>
    </recommendedName>
</protein>
<evidence type="ECO:0000256" key="6">
    <source>
        <dbReference type="RuleBase" id="RU003345"/>
    </source>
</evidence>
<evidence type="ECO:0000256" key="4">
    <source>
        <dbReference type="ARBA" id="ARBA00049194"/>
    </source>
</evidence>
<keyword evidence="2 6" id="KW-0560">Oxidoreductase</keyword>
<evidence type="ECO:0000313" key="8">
    <source>
        <dbReference type="EMBL" id="RHW23780.1"/>
    </source>
</evidence>
<organism evidence="8 9">
    <name type="scientific">Nocardioides immobilis</name>
    <dbReference type="NCBI Taxonomy" id="2049295"/>
    <lineage>
        <taxon>Bacteria</taxon>
        <taxon>Bacillati</taxon>
        <taxon>Actinomycetota</taxon>
        <taxon>Actinomycetes</taxon>
        <taxon>Propionibacteriales</taxon>
        <taxon>Nocardioidaceae</taxon>
        <taxon>Nocardioides</taxon>
    </lineage>
</organism>
<name>A0A417XTZ0_9ACTN</name>
<comment type="caution">
    <text evidence="8">The sequence shown here is derived from an EMBL/GenBank/DDBJ whole genome shotgun (WGS) entry which is preliminary data.</text>
</comment>
<dbReference type="Proteomes" id="UP000283644">
    <property type="component" value="Unassembled WGS sequence"/>
</dbReference>
<keyword evidence="9" id="KW-1185">Reference proteome</keyword>
<dbReference type="Pfam" id="PF00171">
    <property type="entry name" value="Aldedh"/>
    <property type="match status" value="1"/>
</dbReference>
<evidence type="ECO:0000313" key="9">
    <source>
        <dbReference type="Proteomes" id="UP000283644"/>
    </source>
</evidence>
<dbReference type="PANTHER" id="PTHR42804:SF1">
    <property type="entry name" value="ALDEHYDE DEHYDROGENASE-RELATED"/>
    <property type="match status" value="1"/>
</dbReference>
<dbReference type="InterPro" id="IPR016163">
    <property type="entry name" value="Ald_DH_C"/>
</dbReference>
<dbReference type="InterPro" id="IPR015590">
    <property type="entry name" value="Aldehyde_DH_dom"/>
</dbReference>
<dbReference type="OrthoDB" id="6882680at2"/>
<dbReference type="InterPro" id="IPR016160">
    <property type="entry name" value="Ald_DH_CS_CYS"/>
</dbReference>
<dbReference type="InterPro" id="IPR016161">
    <property type="entry name" value="Ald_DH/histidinol_DH"/>
</dbReference>
<evidence type="ECO:0000259" key="7">
    <source>
        <dbReference type="Pfam" id="PF00171"/>
    </source>
</evidence>
<dbReference type="CDD" id="cd07139">
    <property type="entry name" value="ALDH_AldA-Rv0768"/>
    <property type="match status" value="1"/>
</dbReference>